<feature type="region of interest" description="Disordered" evidence="1">
    <location>
        <begin position="1"/>
        <end position="58"/>
    </location>
</feature>
<accession>A0AAX1UK03</accession>
<evidence type="ECO:0000313" key="4">
    <source>
        <dbReference type="Proteomes" id="UP000266305"/>
    </source>
</evidence>
<dbReference type="AlphaFoldDB" id="A0AAX1UK03"/>
<feature type="transmembrane region" description="Helical" evidence="2">
    <location>
        <begin position="69"/>
        <end position="88"/>
    </location>
</feature>
<dbReference type="Pfam" id="PF09527">
    <property type="entry name" value="ATPase_gene1"/>
    <property type="match status" value="1"/>
</dbReference>
<keyword evidence="2" id="KW-0472">Membrane</keyword>
<dbReference type="RefSeq" id="WP_119000356.1">
    <property type="nucleotide sequence ID" value="NZ_QWGP01000013.1"/>
</dbReference>
<keyword evidence="2" id="KW-0812">Transmembrane</keyword>
<proteinExistence type="predicted"/>
<gene>
    <name evidence="3" type="ORF">D1114_12470</name>
</gene>
<organism evidence="3 4">
    <name type="scientific">Cereibacter sphaeroides</name>
    <name type="common">Rhodobacter sphaeroides</name>
    <dbReference type="NCBI Taxonomy" id="1063"/>
    <lineage>
        <taxon>Bacteria</taxon>
        <taxon>Pseudomonadati</taxon>
        <taxon>Pseudomonadota</taxon>
        <taxon>Alphaproteobacteria</taxon>
        <taxon>Rhodobacterales</taxon>
        <taxon>Paracoccaceae</taxon>
        <taxon>Cereibacter</taxon>
    </lineage>
</organism>
<feature type="compositionally biased region" description="Pro residues" evidence="1">
    <location>
        <begin position="7"/>
        <end position="34"/>
    </location>
</feature>
<evidence type="ECO:0000313" key="3">
    <source>
        <dbReference type="EMBL" id="RHZ94215.1"/>
    </source>
</evidence>
<dbReference type="Proteomes" id="UP000266305">
    <property type="component" value="Unassembled WGS sequence"/>
</dbReference>
<dbReference type="InterPro" id="IPR032820">
    <property type="entry name" value="ATPase_put"/>
</dbReference>
<name>A0AAX1UK03_CERSP</name>
<protein>
    <submittedName>
        <fullName evidence="3">AtpZ/AtpI family protein</fullName>
    </submittedName>
</protein>
<keyword evidence="2" id="KW-1133">Transmembrane helix</keyword>
<dbReference type="EMBL" id="QWGP01000013">
    <property type="protein sequence ID" value="RHZ94215.1"/>
    <property type="molecule type" value="Genomic_DNA"/>
</dbReference>
<feature type="transmembrane region" description="Helical" evidence="2">
    <location>
        <begin position="94"/>
        <end position="115"/>
    </location>
</feature>
<evidence type="ECO:0000256" key="1">
    <source>
        <dbReference type="SAM" id="MobiDB-lite"/>
    </source>
</evidence>
<comment type="caution">
    <text evidence="3">The sequence shown here is derived from an EMBL/GenBank/DDBJ whole genome shotgun (WGS) entry which is preliminary data.</text>
</comment>
<evidence type="ECO:0000256" key="2">
    <source>
        <dbReference type="SAM" id="Phobius"/>
    </source>
</evidence>
<sequence length="121" mass="12174">MTGPGSRPAPPGAGPGPDPAVPPAISPPAPPGASPDPLAEAVRRSAVHAEAGRRDPEPSLARRFGQIGVLGWVIVLPTLGGVLAGGWLDRLLGTGITFAAALTMAGAALGLWLALRWMHAQ</sequence>
<reference evidence="3 4" key="1">
    <citation type="submission" date="2018-08" db="EMBL/GenBank/DDBJ databases">
        <title>Draft genome sequence of Rhodobacter sphaeroides FY.</title>
        <authorList>
            <person name="Rayyan A."/>
            <person name="Meyer T.E."/>
            <person name="Kyndt J.A."/>
        </authorList>
    </citation>
    <scope>NUCLEOTIDE SEQUENCE [LARGE SCALE GENOMIC DNA]</scope>
    <source>
        <strain evidence="3 4">FY</strain>
    </source>
</reference>